<gene>
    <name evidence="2" type="ORF">OYC64_021796</name>
</gene>
<accession>A0ABD2G177</accession>
<reference evidence="2 3" key="1">
    <citation type="journal article" date="2022" name="G3 (Bethesda)">
        <title>Evaluating Illumina-, Nanopore-, and PacBio-based genome assembly strategies with the bald notothen, Trematomus borchgrevinki.</title>
        <authorList>
            <person name="Rayamajhi N."/>
            <person name="Cheng C.C."/>
            <person name="Catchen J.M."/>
        </authorList>
    </citation>
    <scope>NUCLEOTIDE SEQUENCE [LARGE SCALE GENOMIC DNA]</scope>
    <source>
        <strain evidence="2">AGRC-2024</strain>
    </source>
</reference>
<dbReference type="Proteomes" id="UP001619887">
    <property type="component" value="Unassembled WGS sequence"/>
</dbReference>
<dbReference type="EMBL" id="JBIYXZ010002084">
    <property type="protein sequence ID" value="KAL3047684.1"/>
    <property type="molecule type" value="Genomic_DNA"/>
</dbReference>
<evidence type="ECO:0000256" key="1">
    <source>
        <dbReference type="SAM" id="MobiDB-lite"/>
    </source>
</evidence>
<feature type="compositionally biased region" description="Low complexity" evidence="1">
    <location>
        <begin position="1"/>
        <end position="18"/>
    </location>
</feature>
<proteinExistence type="predicted"/>
<feature type="region of interest" description="Disordered" evidence="1">
    <location>
        <begin position="1"/>
        <end position="30"/>
    </location>
</feature>
<comment type="caution">
    <text evidence="2">The sequence shown here is derived from an EMBL/GenBank/DDBJ whole genome shotgun (WGS) entry which is preliminary data.</text>
</comment>
<keyword evidence="3" id="KW-1185">Reference proteome</keyword>
<organism evidence="2 3">
    <name type="scientific">Pagothenia borchgrevinki</name>
    <name type="common">Bald rockcod</name>
    <name type="synonym">Trematomus borchgrevinki</name>
    <dbReference type="NCBI Taxonomy" id="8213"/>
    <lineage>
        <taxon>Eukaryota</taxon>
        <taxon>Metazoa</taxon>
        <taxon>Chordata</taxon>
        <taxon>Craniata</taxon>
        <taxon>Vertebrata</taxon>
        <taxon>Euteleostomi</taxon>
        <taxon>Actinopterygii</taxon>
        <taxon>Neopterygii</taxon>
        <taxon>Teleostei</taxon>
        <taxon>Neoteleostei</taxon>
        <taxon>Acanthomorphata</taxon>
        <taxon>Eupercaria</taxon>
        <taxon>Perciformes</taxon>
        <taxon>Notothenioidei</taxon>
        <taxon>Nototheniidae</taxon>
        <taxon>Pagothenia</taxon>
    </lineage>
</organism>
<evidence type="ECO:0000313" key="3">
    <source>
        <dbReference type="Proteomes" id="UP001619887"/>
    </source>
</evidence>
<protein>
    <submittedName>
        <fullName evidence="2">Uncharacterized protein</fullName>
    </submittedName>
</protein>
<evidence type="ECO:0000313" key="2">
    <source>
        <dbReference type="EMBL" id="KAL3047684.1"/>
    </source>
</evidence>
<dbReference type="AlphaFoldDB" id="A0ABD2G177"/>
<name>A0ABD2G177_PAGBO</name>
<reference evidence="2 3" key="2">
    <citation type="journal article" date="2024" name="G3 (Bethesda)">
        <title>The genome of the cryopelagic Antarctic bald notothen, Trematomus borchgrevinki.</title>
        <authorList>
            <person name="Rayamajhi N."/>
            <person name="Rivera-Colon A.G."/>
            <person name="Minhas B.F."/>
            <person name="Cheng C.C."/>
            <person name="Catchen J.M."/>
        </authorList>
    </citation>
    <scope>NUCLEOTIDE SEQUENCE [LARGE SCALE GENOMIC DNA]</scope>
    <source>
        <strain evidence="2">AGRC-2024</strain>
    </source>
</reference>
<sequence>MSPASSNSSGSLSPSSSSDCLLGRGGPGRGQVAALRSRFELEYALNTRAYAIWTQNEQRRASGGLSLEELRRNMQFSPIDRNGYVSDPMSTMRLNSSYSSSGSFEDSN</sequence>